<dbReference type="AlphaFoldDB" id="Q1Q4H1"/>
<dbReference type="KEGG" id="kst:KSMBR1_0448"/>
<evidence type="ECO:0000256" key="1">
    <source>
        <dbReference type="SAM" id="Phobius"/>
    </source>
</evidence>
<reference evidence="2" key="1">
    <citation type="journal article" date="2006" name="Nature">
        <title>Deciphering the evolution and metabolism of an anammox bacterium from a community genome.</title>
        <authorList>
            <person name="Strous M."/>
            <person name="Pelletier E."/>
            <person name="Mangenot S."/>
            <person name="Rattei T."/>
            <person name="Lehner A."/>
            <person name="Taylor M.W."/>
            <person name="Horn M."/>
            <person name="Daims H."/>
            <person name="Bartol-Mavel D."/>
            <person name="Wincker P."/>
            <person name="Barbe V."/>
            <person name="Fonknechten N."/>
            <person name="Vallenet D."/>
            <person name="Segurens B."/>
            <person name="Schenowitz-Truong C."/>
            <person name="Medigue C."/>
            <person name="Collingro A."/>
            <person name="Snel B."/>
            <person name="Dutilh B.E."/>
            <person name="OpDenCamp H.J.M."/>
            <person name="vanDerDrift C."/>
            <person name="Cirpus I."/>
            <person name="vanDePas-Schoonen K.T."/>
            <person name="Harhangi H.R."/>
            <person name="vanNiftrik L."/>
            <person name="Schmid M."/>
            <person name="Keltjens J."/>
            <person name="vanDeVossenberg J."/>
            <person name="Kartal B."/>
            <person name="Meier H."/>
            <person name="Frishman D."/>
            <person name="Huynen M.A."/>
            <person name="Mewes H."/>
            <person name="Weissenbach J."/>
            <person name="Jetten M.S.M."/>
            <person name="Wagner M."/>
            <person name="LePaslier D."/>
        </authorList>
    </citation>
    <scope>NUCLEOTIDE SEQUENCE</scope>
</reference>
<reference evidence="5" key="4">
    <citation type="submission" date="2017-10" db="EMBL/GenBank/DDBJ databases">
        <authorList>
            <person name="Frank J."/>
        </authorList>
    </citation>
    <scope>NUCLEOTIDE SEQUENCE [LARGE SCALE GENOMIC DNA]</scope>
</reference>
<dbReference type="EMBL" id="LT934425">
    <property type="protein sequence ID" value="SOH02962.1"/>
    <property type="molecule type" value="Genomic_DNA"/>
</dbReference>
<organism evidence="2">
    <name type="scientific">Kuenenia stuttgartiensis</name>
    <dbReference type="NCBI Taxonomy" id="174633"/>
    <lineage>
        <taxon>Bacteria</taxon>
        <taxon>Pseudomonadati</taxon>
        <taxon>Planctomycetota</taxon>
        <taxon>Candidatus Brocadiia</taxon>
        <taxon>Candidatus Brocadiales</taxon>
        <taxon>Candidatus Brocadiaceae</taxon>
        <taxon>Candidatus Kuenenia</taxon>
    </lineage>
</organism>
<dbReference type="EMBL" id="CP049055">
    <property type="protein sequence ID" value="QII12712.1"/>
    <property type="molecule type" value="Genomic_DNA"/>
</dbReference>
<keyword evidence="1" id="KW-0472">Membrane</keyword>
<dbReference type="Proteomes" id="UP000221734">
    <property type="component" value="Chromosome Kuenenia_stuttgartiensis_MBR1"/>
</dbReference>
<sequence length="387" mass="43682">MSYIRFKSGKTSHSGQNEAIPCSYTKLFYAIFMVVTTGIFILYTLTSAFAEKIYVVERERERLAVIENGVLSGEIGNLGNLNHATVKFNKNFMYVISRDGYLSQIETVSDSLIKQVKVGKSGIGFIFTGDMVAVANYDPHDVVILDESLSTLKKIETNSKNVGIKSWKRFLIFALMDKDEIWVLDSEKNFEVHKMIKNAGGMPFDALMSENKYIVGLFNKGSVGMLDVNTMNYSRRNLRRGEGEAIFKIPHFGTWGVYKDSAFIPAVGERRLHIVDINSFKHSGYIDLTGLPVFVAVSPDGRYIAVNYSGDKEDFLTVVDAKSRKVLNDIKAGKRIMHIRFSEDSRRLYLSSYFDNTVRVLDTNEWKVLDEITVPTPSGIFILPDES</sequence>
<dbReference type="PANTHER" id="PTHR47197:SF3">
    <property type="entry name" value="DIHYDRO-HEME D1 DEHYDROGENASE"/>
    <property type="match status" value="1"/>
</dbReference>
<dbReference type="SUPFAM" id="SSF51004">
    <property type="entry name" value="C-terminal (heme d1) domain of cytochrome cd1-nitrite reductase"/>
    <property type="match status" value="1"/>
</dbReference>
<dbReference type="Pfam" id="PF02239">
    <property type="entry name" value="Cytochrom_D1"/>
    <property type="match status" value="1"/>
</dbReference>
<reference evidence="3 6" key="5">
    <citation type="submission" date="2020-02" db="EMBL/GenBank/DDBJ databases">
        <title>Newly sequenced genome of strain CSTR1 showed variability in Candidatus Kuenenia stuttgartiensis genomes.</title>
        <authorList>
            <person name="Ding C."/>
            <person name="Adrian L."/>
        </authorList>
    </citation>
    <scope>NUCLEOTIDE SEQUENCE [LARGE SCALE GENOMIC DNA]</scope>
    <source>
        <strain evidence="3 6">CSTR1</strain>
    </source>
</reference>
<evidence type="ECO:0000313" key="3">
    <source>
        <dbReference type="EMBL" id="QII12712.1"/>
    </source>
</evidence>
<keyword evidence="1" id="KW-0812">Transmembrane</keyword>
<dbReference type="Gene3D" id="2.130.10.10">
    <property type="entry name" value="YVTN repeat-like/Quinoprotein amine dehydrogenase"/>
    <property type="match status" value="2"/>
</dbReference>
<dbReference type="RefSeq" id="WP_197705307.1">
    <property type="nucleotide sequence ID" value="NZ_CP049055.1"/>
</dbReference>
<protein>
    <submittedName>
        <fullName evidence="3">Heme d1 biosynthesis protein NirF</fullName>
    </submittedName>
    <submittedName>
        <fullName evidence="2">Similar to heme d 1 biosynthesis protein NirF</fullName>
    </submittedName>
</protein>
<reference evidence="4" key="3">
    <citation type="submission" date="2017-10" db="EMBL/GenBank/DDBJ databases">
        <authorList>
            <person name="Banno H."/>
            <person name="Chua N.-H."/>
        </authorList>
    </citation>
    <scope>NUCLEOTIDE SEQUENCE [LARGE SCALE GENOMIC DNA]</scope>
    <source>
        <strain evidence="4">Kuenenia_mbr1_ru-nijmegen</strain>
    </source>
</reference>
<evidence type="ECO:0000313" key="2">
    <source>
        <dbReference type="EMBL" id="CAJ74902.1"/>
    </source>
</evidence>
<proteinExistence type="predicted"/>
<gene>
    <name evidence="2" type="primary">nirF</name>
    <name evidence="3" type="ORF">KsCSTR_33330</name>
    <name evidence="4" type="ORF">KSMBR1_0448</name>
    <name evidence="2" type="ORF">kuste4140</name>
</gene>
<name>Q1Q4H1_KUEST</name>
<dbReference type="InterPro" id="IPR011048">
    <property type="entry name" value="Haem_d1_sf"/>
</dbReference>
<dbReference type="InterPro" id="IPR051200">
    <property type="entry name" value="Host-pathogen_enzymatic-act"/>
</dbReference>
<accession>Q1Q4H1</accession>
<feature type="transmembrane region" description="Helical" evidence="1">
    <location>
        <begin position="27"/>
        <end position="50"/>
    </location>
</feature>
<keyword evidence="1" id="KW-1133">Transmembrane helix</keyword>
<evidence type="ECO:0000313" key="4">
    <source>
        <dbReference type="EMBL" id="SOH02962.1"/>
    </source>
</evidence>
<dbReference type="PANTHER" id="PTHR47197">
    <property type="entry name" value="PROTEIN NIRF"/>
    <property type="match status" value="1"/>
</dbReference>
<evidence type="ECO:0000313" key="6">
    <source>
        <dbReference type="Proteomes" id="UP000501926"/>
    </source>
</evidence>
<dbReference type="EMBL" id="CT573071">
    <property type="protein sequence ID" value="CAJ74902.1"/>
    <property type="molecule type" value="Genomic_DNA"/>
</dbReference>
<reference evidence="2" key="2">
    <citation type="submission" date="2006-01" db="EMBL/GenBank/DDBJ databases">
        <authorList>
            <person name="Genoscope"/>
        </authorList>
    </citation>
    <scope>NUCLEOTIDE SEQUENCE</scope>
</reference>
<evidence type="ECO:0000313" key="5">
    <source>
        <dbReference type="Proteomes" id="UP000221734"/>
    </source>
</evidence>
<keyword evidence="5" id="KW-1185">Reference proteome</keyword>
<dbReference type="InterPro" id="IPR015943">
    <property type="entry name" value="WD40/YVTN_repeat-like_dom_sf"/>
</dbReference>
<dbReference type="Proteomes" id="UP000501926">
    <property type="component" value="Chromosome"/>
</dbReference>